<protein>
    <submittedName>
        <fullName evidence="2">Uncharacterized protein</fullName>
    </submittedName>
</protein>
<feature type="compositionally biased region" description="Low complexity" evidence="1">
    <location>
        <begin position="159"/>
        <end position="169"/>
    </location>
</feature>
<evidence type="ECO:0000313" key="2">
    <source>
        <dbReference type="EMBL" id="WUQ85657.1"/>
    </source>
</evidence>
<organism evidence="2 3">
    <name type="scientific">Kitasatospora purpeofusca</name>
    <dbReference type="NCBI Taxonomy" id="67352"/>
    <lineage>
        <taxon>Bacteria</taxon>
        <taxon>Bacillati</taxon>
        <taxon>Actinomycetota</taxon>
        <taxon>Actinomycetes</taxon>
        <taxon>Kitasatosporales</taxon>
        <taxon>Streptomycetaceae</taxon>
        <taxon>Kitasatospora</taxon>
    </lineage>
</organism>
<evidence type="ECO:0000256" key="1">
    <source>
        <dbReference type="SAM" id="MobiDB-lite"/>
    </source>
</evidence>
<reference evidence="2" key="1">
    <citation type="submission" date="2022-10" db="EMBL/GenBank/DDBJ databases">
        <title>The complete genomes of actinobacterial strains from the NBC collection.</title>
        <authorList>
            <person name="Joergensen T.S."/>
            <person name="Alvarez Arevalo M."/>
            <person name="Sterndorff E.B."/>
            <person name="Faurdal D."/>
            <person name="Vuksanovic O."/>
            <person name="Mourched A.-S."/>
            <person name="Charusanti P."/>
            <person name="Shaw S."/>
            <person name="Blin K."/>
            <person name="Weber T."/>
        </authorList>
    </citation>
    <scope>NUCLEOTIDE SEQUENCE</scope>
    <source>
        <strain evidence="2">NBC_00222</strain>
    </source>
</reference>
<dbReference type="RefSeq" id="WP_328956392.1">
    <property type="nucleotide sequence ID" value="NZ_CP108110.1"/>
</dbReference>
<dbReference type="EMBL" id="CP108110">
    <property type="protein sequence ID" value="WUQ85657.1"/>
    <property type="molecule type" value="Genomic_DNA"/>
</dbReference>
<proteinExistence type="predicted"/>
<evidence type="ECO:0000313" key="3">
    <source>
        <dbReference type="Proteomes" id="UP001432222"/>
    </source>
</evidence>
<gene>
    <name evidence="2" type="ORF">OHA16_23430</name>
</gene>
<dbReference type="Proteomes" id="UP001432222">
    <property type="component" value="Chromosome"/>
</dbReference>
<keyword evidence="3" id="KW-1185">Reference proteome</keyword>
<accession>A0ABZ1U399</accession>
<name>A0ABZ1U399_9ACTN</name>
<sequence length="289" mass="30361">MDTRIGFELISLLMASRQERERYQDDPDGYLTARGLTPDEARSFRAGVAPDRIAVSARISARKRYSRARTPYPTLTRIVETLGAHTDRAKLDIPFGLADQERFREELRAVAPGLGDPCGQCLTEAARHDEDRGRLLAQARLAQALDGPAHRRAEPLPGPAAAGAGATSPGPGVHHLAGHAMLCSYASDLPALIAATAPAPQATTAPQPATAPAPPAAAFTCRPTPSHLLLVRTGRSDIATVRLAAGAHAAVARLQAGTPASVVLAEYGPAAARLIAELVRINVLLPAES</sequence>
<feature type="region of interest" description="Disordered" evidence="1">
    <location>
        <begin position="147"/>
        <end position="169"/>
    </location>
</feature>